<dbReference type="EMBL" id="PJZH01000001">
    <property type="protein sequence ID" value="PLR40232.1"/>
    <property type="molecule type" value="Genomic_DNA"/>
</dbReference>
<dbReference type="PANTHER" id="PTHR30590:SF2">
    <property type="entry name" value="INNER MEMBRANE PROTEIN"/>
    <property type="match status" value="1"/>
</dbReference>
<accession>A0A2N5ECJ3</accession>
<comment type="caution">
    <text evidence="3">The sequence shown here is derived from an EMBL/GenBank/DDBJ whole genome shotgun (WGS) entry which is preliminary data.</text>
</comment>
<evidence type="ECO:0000313" key="4">
    <source>
        <dbReference type="Proteomes" id="UP000234503"/>
    </source>
</evidence>
<feature type="transmembrane region" description="Helical" evidence="1">
    <location>
        <begin position="202"/>
        <end position="222"/>
    </location>
</feature>
<keyword evidence="1" id="KW-1133">Transmembrane helix</keyword>
<feature type="transmembrane region" description="Helical" evidence="1">
    <location>
        <begin position="85"/>
        <end position="102"/>
    </location>
</feature>
<dbReference type="InterPro" id="IPR052529">
    <property type="entry name" value="Bact_Transport_Assoc"/>
</dbReference>
<evidence type="ECO:0000256" key="1">
    <source>
        <dbReference type="SAM" id="Phobius"/>
    </source>
</evidence>
<sequence length="386" mass="43604">MRQRIATLDCARGIAILGILLLNINAFGLPKAAYLNPAYHGLPTTADAWTWAVMDVLAQAKFLTMFALLFGAGLQLLLPRGKRWIQARLSWLLLFGLLHAIFLWDGDILLSYGLIGLVCWRLIREATGSRTLLLTGALLFFLGVGILVMFAFMTNPNPGDFWQPGAASLQYEAFWKLQGGQEAWQNRLDMLSSTLLSVGAQYGWELAGAMLFGAGLMRSGWLRGEFSPGHYRRLALWLITLSWLIQIPSVAMQWHLGWDYRWSGFLLQAPREVGAALQSVGYLALLYGFWPVLSRWRITGWLAQIGRMALSNYLLQTLICTTLFYVIGLYDQFSRLQLLAFVPAVWLVNLLFSLLWLRYFAQGPMEWLWRRLTALAAGRPADVTHP</sequence>
<dbReference type="Proteomes" id="UP000234503">
    <property type="component" value="Unassembled WGS sequence"/>
</dbReference>
<dbReference type="PANTHER" id="PTHR30590">
    <property type="entry name" value="INNER MEMBRANE PROTEIN"/>
    <property type="match status" value="1"/>
</dbReference>
<feature type="transmembrane region" description="Helical" evidence="1">
    <location>
        <begin position="336"/>
        <end position="361"/>
    </location>
</feature>
<gene>
    <name evidence="3" type="ORF">CYR32_00370</name>
</gene>
<feature type="transmembrane region" description="Helical" evidence="1">
    <location>
        <begin position="108"/>
        <end position="124"/>
    </location>
</feature>
<keyword evidence="1" id="KW-0472">Membrane</keyword>
<protein>
    <recommendedName>
        <fullName evidence="2">DUF418 domain-containing protein</fullName>
    </recommendedName>
</protein>
<name>A0A2N5ECJ3_9GAMM</name>
<evidence type="ECO:0000259" key="2">
    <source>
        <dbReference type="Pfam" id="PF04235"/>
    </source>
</evidence>
<feature type="transmembrane region" description="Helical" evidence="1">
    <location>
        <begin position="12"/>
        <end position="29"/>
    </location>
</feature>
<keyword evidence="1" id="KW-0812">Transmembrane</keyword>
<dbReference type="InterPro" id="IPR007349">
    <property type="entry name" value="DUF418"/>
</dbReference>
<dbReference type="NCBIfam" id="NF008093">
    <property type="entry name" value="PRK10835.1"/>
    <property type="match status" value="1"/>
</dbReference>
<organism evidence="3 4">
    <name type="scientific">Chimaeribacter coloradensis</name>
    <dbReference type="NCBI Taxonomy" id="2060068"/>
    <lineage>
        <taxon>Bacteria</taxon>
        <taxon>Pseudomonadati</taxon>
        <taxon>Pseudomonadota</taxon>
        <taxon>Gammaproteobacteria</taxon>
        <taxon>Enterobacterales</taxon>
        <taxon>Yersiniaceae</taxon>
        <taxon>Chimaeribacter</taxon>
    </lineage>
</organism>
<evidence type="ECO:0000313" key="3">
    <source>
        <dbReference type="EMBL" id="PLR40232.1"/>
    </source>
</evidence>
<dbReference type="AlphaFoldDB" id="A0A2N5ECJ3"/>
<dbReference type="OrthoDB" id="9807744at2"/>
<feature type="domain" description="DUF418" evidence="2">
    <location>
        <begin position="216"/>
        <end position="374"/>
    </location>
</feature>
<dbReference type="RefSeq" id="WP_101821444.1">
    <property type="nucleotide sequence ID" value="NZ_PJZH01000001.1"/>
</dbReference>
<feature type="transmembrane region" description="Helical" evidence="1">
    <location>
        <begin position="275"/>
        <end position="293"/>
    </location>
</feature>
<reference evidence="3 4" key="1">
    <citation type="submission" date="2017-12" db="EMBL/GenBank/DDBJ databases">
        <title>Characterization of six clinical isolates of Enterochimera gen. nov., a novel genus of the Yersiniaciae family and the three species Enterochimera arupensis sp. nov., Enterochimera coloradensis sp. nov, and Enterochimera californica sp. nov.</title>
        <authorList>
            <person name="Rossi A."/>
            <person name="Fisher M."/>
        </authorList>
    </citation>
    <scope>NUCLEOTIDE SEQUENCE [LARGE SCALE GENOMIC DNA]</scope>
    <source>
        <strain evidence="4">2016-Iso4</strain>
    </source>
</reference>
<feature type="transmembrane region" description="Helical" evidence="1">
    <location>
        <begin position="234"/>
        <end position="255"/>
    </location>
</feature>
<keyword evidence="4" id="KW-1185">Reference proteome</keyword>
<feature type="transmembrane region" description="Helical" evidence="1">
    <location>
        <begin position="313"/>
        <end position="330"/>
    </location>
</feature>
<proteinExistence type="predicted"/>
<feature type="transmembrane region" description="Helical" evidence="1">
    <location>
        <begin position="49"/>
        <end position="78"/>
    </location>
</feature>
<dbReference type="Pfam" id="PF04235">
    <property type="entry name" value="DUF418"/>
    <property type="match status" value="1"/>
</dbReference>
<feature type="transmembrane region" description="Helical" evidence="1">
    <location>
        <begin position="131"/>
        <end position="153"/>
    </location>
</feature>